<dbReference type="GeneID" id="26893414"/>
<evidence type="ECO:0000256" key="2">
    <source>
        <dbReference type="SAM" id="Phobius"/>
    </source>
</evidence>
<feature type="transmembrane region" description="Helical" evidence="2">
    <location>
        <begin position="6"/>
        <end position="29"/>
    </location>
</feature>
<evidence type="ECO:0000313" key="3">
    <source>
        <dbReference type="EMBL" id="AMB27344.1"/>
    </source>
</evidence>
<dbReference type="AlphaFoldDB" id="A0A0Y0DZZ8"/>
<protein>
    <submittedName>
        <fullName evidence="3">ATP synthase F0 subunit 8</fullName>
    </submittedName>
</protein>
<evidence type="ECO:0000256" key="1">
    <source>
        <dbReference type="SAM" id="MobiDB-lite"/>
    </source>
</evidence>
<sequence length="51" mass="6173">MPQMSPLLWLNLFLFFMLSLLLFSTSNYFTNQKKKKTPPTRPEPLPKSWKW</sequence>
<keyword evidence="3" id="KW-0496">Mitochondrion</keyword>
<gene>
    <name evidence="3" type="primary">atp8</name>
</gene>
<reference evidence="3" key="1">
    <citation type="submission" date="2015-10" db="EMBL/GenBank/DDBJ databases">
        <title>Complete mitochondrial genome of Engaewa subcoerulea.</title>
        <authorList>
            <person name="Gan H.M."/>
            <person name="Lee Y.P."/>
            <person name="Burnham Q."/>
            <person name="Austin C.M."/>
        </authorList>
    </citation>
    <scope>NUCLEOTIDE SEQUENCE</scope>
    <source>
        <strain evidence="3">E2</strain>
    </source>
</reference>
<dbReference type="RefSeq" id="YP_009233451.1">
    <property type="nucleotide sequence ID" value="NC_029407.1"/>
</dbReference>
<keyword evidence="2" id="KW-0472">Membrane</keyword>
<keyword evidence="2" id="KW-1133">Transmembrane helix</keyword>
<dbReference type="EMBL" id="KT946764">
    <property type="protein sequence ID" value="AMB27344.1"/>
    <property type="molecule type" value="Genomic_DNA"/>
</dbReference>
<organism evidence="3">
    <name type="scientific">Engaewa subcoerulea</name>
    <dbReference type="NCBI Taxonomy" id="99762"/>
    <lineage>
        <taxon>Eukaryota</taxon>
        <taxon>Metazoa</taxon>
        <taxon>Ecdysozoa</taxon>
        <taxon>Arthropoda</taxon>
        <taxon>Crustacea</taxon>
        <taxon>Multicrustacea</taxon>
        <taxon>Malacostraca</taxon>
        <taxon>Eumalacostraca</taxon>
        <taxon>Eucarida</taxon>
        <taxon>Decapoda</taxon>
        <taxon>Pleocyemata</taxon>
        <taxon>Astacidea</taxon>
        <taxon>Parastacoidea</taxon>
        <taxon>Parastacidae</taxon>
        <taxon>Engaewa</taxon>
    </lineage>
</organism>
<dbReference type="CTD" id="4509"/>
<keyword evidence="2" id="KW-0812">Transmembrane</keyword>
<feature type="region of interest" description="Disordered" evidence="1">
    <location>
        <begin position="31"/>
        <end position="51"/>
    </location>
</feature>
<name>A0A0Y0DZZ8_9EUCA</name>
<proteinExistence type="predicted"/>
<accession>A0A0Y0DZZ8</accession>
<geneLocation type="mitochondrion" evidence="3"/>